<name>A0ABS5AQK7_9PSEU</name>
<gene>
    <name evidence="1" type="ORF">JOF53_007724</name>
</gene>
<dbReference type="Proteomes" id="UP001519363">
    <property type="component" value="Unassembled WGS sequence"/>
</dbReference>
<comment type="caution">
    <text evidence="1">The sequence shown here is derived from an EMBL/GenBank/DDBJ whole genome shotgun (WGS) entry which is preliminary data.</text>
</comment>
<proteinExistence type="predicted"/>
<evidence type="ECO:0000313" key="2">
    <source>
        <dbReference type="Proteomes" id="UP001519363"/>
    </source>
</evidence>
<dbReference type="RefSeq" id="WP_086782855.1">
    <property type="nucleotide sequence ID" value="NZ_JAGIOO010000001.1"/>
</dbReference>
<reference evidence="1 2" key="1">
    <citation type="submission" date="2021-03" db="EMBL/GenBank/DDBJ databases">
        <title>Sequencing the genomes of 1000 actinobacteria strains.</title>
        <authorList>
            <person name="Klenk H.-P."/>
        </authorList>
    </citation>
    <scope>NUCLEOTIDE SEQUENCE [LARGE SCALE GENOMIC DNA]</scope>
    <source>
        <strain evidence="1 2">DSM 44580</strain>
    </source>
</reference>
<organism evidence="1 2">
    <name type="scientific">Crossiella equi</name>
    <dbReference type="NCBI Taxonomy" id="130796"/>
    <lineage>
        <taxon>Bacteria</taxon>
        <taxon>Bacillati</taxon>
        <taxon>Actinomycetota</taxon>
        <taxon>Actinomycetes</taxon>
        <taxon>Pseudonocardiales</taxon>
        <taxon>Pseudonocardiaceae</taxon>
        <taxon>Crossiella</taxon>
    </lineage>
</organism>
<dbReference type="EMBL" id="JAGIOO010000001">
    <property type="protein sequence ID" value="MBP2478852.1"/>
    <property type="molecule type" value="Genomic_DNA"/>
</dbReference>
<protein>
    <submittedName>
        <fullName evidence="1">Uncharacterized protein</fullName>
    </submittedName>
</protein>
<keyword evidence="2" id="KW-1185">Reference proteome</keyword>
<sequence length="306" mass="32039">MGAGWLTGHVRGRALLRRALGTADARRLASRSSTTEAVDVLALGPYGRSVRGGQSLAEAEHGIAAATLWHLRVLAGWQPREGAELVRRLAGWFEIANVVERARALAGQTAGRPFELGRLATASPRAAEAGSPAALRAALAATPWQDPGEGTPAAVAVSMGLSWAARVWAAVPEAAAWAAGGAALLVARQRFAAGAPLPEPVARRARALLGEHAATGTWTAFTTGLHPTARWALAGLSEPGELWRAELCWWSRVARDAALLSRRPRPGRATLLGTVAVLAVDAWRVRAALEAATLGARALEVFDELG</sequence>
<accession>A0ABS5AQK7</accession>
<evidence type="ECO:0000313" key="1">
    <source>
        <dbReference type="EMBL" id="MBP2478852.1"/>
    </source>
</evidence>